<dbReference type="RefSeq" id="WP_286287146.1">
    <property type="nucleotide sequence ID" value="NZ_JASXSZ010000001.1"/>
</dbReference>
<evidence type="ECO:0000313" key="1">
    <source>
        <dbReference type="EMBL" id="MDL9978592.1"/>
    </source>
</evidence>
<dbReference type="EMBL" id="JASXSZ010000001">
    <property type="protein sequence ID" value="MDL9978592.1"/>
    <property type="molecule type" value="Genomic_DNA"/>
</dbReference>
<keyword evidence="2" id="KW-1185">Reference proteome</keyword>
<organism evidence="1 2">
    <name type="scientific">Microbacterium candidum</name>
    <dbReference type="NCBI Taxonomy" id="3041922"/>
    <lineage>
        <taxon>Bacteria</taxon>
        <taxon>Bacillati</taxon>
        <taxon>Actinomycetota</taxon>
        <taxon>Actinomycetes</taxon>
        <taxon>Micrococcales</taxon>
        <taxon>Microbacteriaceae</taxon>
        <taxon>Microbacterium</taxon>
    </lineage>
</organism>
<sequence>MDSNHSAWRTNDVVAYDAMREAVNTAIALLMRLADEGAMLQRIANEEAAEIRREMLLVDGYDRTAIDAARATFDARVANLAGAAP</sequence>
<proteinExistence type="predicted"/>
<comment type="caution">
    <text evidence="1">The sequence shown here is derived from an EMBL/GenBank/DDBJ whole genome shotgun (WGS) entry which is preliminary data.</text>
</comment>
<reference evidence="1 2" key="1">
    <citation type="submission" date="2023-06" db="EMBL/GenBank/DDBJ databases">
        <title>Microbacterium sp. nov., isolated from a waste landfill.</title>
        <authorList>
            <person name="Wen W."/>
        </authorList>
    </citation>
    <scope>NUCLEOTIDE SEQUENCE [LARGE SCALE GENOMIC DNA]</scope>
    <source>
        <strain evidence="1 2">ASV49</strain>
    </source>
</reference>
<evidence type="ECO:0000313" key="2">
    <source>
        <dbReference type="Proteomes" id="UP001235064"/>
    </source>
</evidence>
<protein>
    <submittedName>
        <fullName evidence="1">Uncharacterized protein</fullName>
    </submittedName>
</protein>
<name>A0ABT7MVW2_9MICO</name>
<accession>A0ABT7MVW2</accession>
<dbReference type="Proteomes" id="UP001235064">
    <property type="component" value="Unassembled WGS sequence"/>
</dbReference>
<gene>
    <name evidence="1" type="ORF">QSV35_04550</name>
</gene>